<accession>A0A6C2UC44</accession>
<sequence>MKNAARKLMSAMVIGTIIALVGCGGDDGGNGDNYESAGVGLGSGNNDLTIINESSELLEYEVNFGNLTFTGAPGSYYTREFHCTPSSYPAAVSIRIGTMEVSLDYHIEGQPITVKYAGSNKPLEYSY</sequence>
<dbReference type="PROSITE" id="PS51257">
    <property type="entry name" value="PROKAR_LIPOPROTEIN"/>
    <property type="match status" value="1"/>
</dbReference>
<name>A0A6C2UC44_PONDE</name>
<gene>
    <name evidence="1" type="ORF">PDESU_06354</name>
</gene>
<evidence type="ECO:0000313" key="1">
    <source>
        <dbReference type="EMBL" id="VGO17752.1"/>
    </source>
</evidence>
<dbReference type="RefSeq" id="WP_136083229.1">
    <property type="nucleotide sequence ID" value="NZ_CAAHFG010000005.1"/>
</dbReference>
<evidence type="ECO:0000313" key="2">
    <source>
        <dbReference type="Proteomes" id="UP000366872"/>
    </source>
</evidence>
<dbReference type="Proteomes" id="UP000366872">
    <property type="component" value="Unassembled WGS sequence"/>
</dbReference>
<dbReference type="EMBL" id="CAAHFG010000005">
    <property type="protein sequence ID" value="VGO17752.1"/>
    <property type="molecule type" value="Genomic_DNA"/>
</dbReference>
<dbReference type="AlphaFoldDB" id="A0A6C2UC44"/>
<evidence type="ECO:0008006" key="3">
    <source>
        <dbReference type="Google" id="ProtNLM"/>
    </source>
</evidence>
<reference evidence="1 2" key="1">
    <citation type="submission" date="2019-04" db="EMBL/GenBank/DDBJ databases">
        <authorList>
            <person name="Van Vliet M D."/>
        </authorList>
    </citation>
    <scope>NUCLEOTIDE SEQUENCE [LARGE SCALE GENOMIC DNA]</scope>
    <source>
        <strain evidence="1 2">F1</strain>
    </source>
</reference>
<proteinExistence type="predicted"/>
<organism evidence="1 2">
    <name type="scientific">Pontiella desulfatans</name>
    <dbReference type="NCBI Taxonomy" id="2750659"/>
    <lineage>
        <taxon>Bacteria</taxon>
        <taxon>Pseudomonadati</taxon>
        <taxon>Kiritimatiellota</taxon>
        <taxon>Kiritimatiellia</taxon>
        <taxon>Kiritimatiellales</taxon>
        <taxon>Pontiellaceae</taxon>
        <taxon>Pontiella</taxon>
    </lineage>
</organism>
<keyword evidence="2" id="KW-1185">Reference proteome</keyword>
<protein>
    <recommendedName>
        <fullName evidence="3">Lipoprotein</fullName>
    </recommendedName>
</protein>